<reference evidence="1" key="1">
    <citation type="journal article" date="2020" name="Stud. Mycol.">
        <title>101 Dothideomycetes genomes: a test case for predicting lifestyles and emergence of pathogens.</title>
        <authorList>
            <person name="Haridas S."/>
            <person name="Albert R."/>
            <person name="Binder M."/>
            <person name="Bloem J."/>
            <person name="Labutti K."/>
            <person name="Salamov A."/>
            <person name="Andreopoulos B."/>
            <person name="Baker S."/>
            <person name="Barry K."/>
            <person name="Bills G."/>
            <person name="Bluhm B."/>
            <person name="Cannon C."/>
            <person name="Castanera R."/>
            <person name="Culley D."/>
            <person name="Daum C."/>
            <person name="Ezra D."/>
            <person name="Gonzalez J."/>
            <person name="Henrissat B."/>
            <person name="Kuo A."/>
            <person name="Liang C."/>
            <person name="Lipzen A."/>
            <person name="Lutzoni F."/>
            <person name="Magnuson J."/>
            <person name="Mondo S."/>
            <person name="Nolan M."/>
            <person name="Ohm R."/>
            <person name="Pangilinan J."/>
            <person name="Park H.-J."/>
            <person name="Ramirez L."/>
            <person name="Alfaro M."/>
            <person name="Sun H."/>
            <person name="Tritt A."/>
            <person name="Yoshinaga Y."/>
            <person name="Zwiers L.-H."/>
            <person name="Turgeon B."/>
            <person name="Goodwin S."/>
            <person name="Spatafora J."/>
            <person name="Crous P."/>
            <person name="Grigoriev I."/>
        </authorList>
    </citation>
    <scope>NUCLEOTIDE SEQUENCE</scope>
    <source>
        <strain evidence="1">CBS 122367</strain>
    </source>
</reference>
<keyword evidence="2" id="KW-1185">Reference proteome</keyword>
<evidence type="ECO:0000313" key="1">
    <source>
        <dbReference type="EMBL" id="KAF2679249.1"/>
    </source>
</evidence>
<proteinExistence type="predicted"/>
<name>A0A6G1IMZ9_9PLEO</name>
<evidence type="ECO:0000313" key="2">
    <source>
        <dbReference type="Proteomes" id="UP000799291"/>
    </source>
</evidence>
<gene>
    <name evidence="1" type="ORF">K458DRAFT_119401</name>
</gene>
<dbReference type="Proteomes" id="UP000799291">
    <property type="component" value="Unassembled WGS sequence"/>
</dbReference>
<dbReference type="EMBL" id="MU005605">
    <property type="protein sequence ID" value="KAF2679249.1"/>
    <property type="molecule type" value="Genomic_DNA"/>
</dbReference>
<protein>
    <submittedName>
        <fullName evidence="1">Uncharacterized protein</fullName>
    </submittedName>
</protein>
<accession>A0A6G1IMZ9</accession>
<dbReference type="AlphaFoldDB" id="A0A6G1IMZ9"/>
<organism evidence="1 2">
    <name type="scientific">Lentithecium fluviatile CBS 122367</name>
    <dbReference type="NCBI Taxonomy" id="1168545"/>
    <lineage>
        <taxon>Eukaryota</taxon>
        <taxon>Fungi</taxon>
        <taxon>Dikarya</taxon>
        <taxon>Ascomycota</taxon>
        <taxon>Pezizomycotina</taxon>
        <taxon>Dothideomycetes</taxon>
        <taxon>Pleosporomycetidae</taxon>
        <taxon>Pleosporales</taxon>
        <taxon>Massarineae</taxon>
        <taxon>Lentitheciaceae</taxon>
        <taxon>Lentithecium</taxon>
    </lineage>
</organism>
<sequence length="105" mass="11311">MRTCAMRWDSLMAIGAPRLVHAGPLISTALGHLTGYRPVEKLWYCSPLAGSCQQRCAMTAWEDAPVTCVSGVSEGWRRSGGIYDVDAPLPGPLSLILIPTVSRLV</sequence>